<name>A0A9P8GPL3_AURME</name>
<organism evidence="1 2">
    <name type="scientific">Aureobasidium melanogenum</name>
    <name type="common">Aureobasidium pullulans var. melanogenum</name>
    <dbReference type="NCBI Taxonomy" id="46634"/>
    <lineage>
        <taxon>Eukaryota</taxon>
        <taxon>Fungi</taxon>
        <taxon>Dikarya</taxon>
        <taxon>Ascomycota</taxon>
        <taxon>Pezizomycotina</taxon>
        <taxon>Dothideomycetes</taxon>
        <taxon>Dothideomycetidae</taxon>
        <taxon>Dothideales</taxon>
        <taxon>Saccotheciaceae</taxon>
        <taxon>Aureobasidium</taxon>
    </lineage>
</organism>
<proteinExistence type="predicted"/>
<sequence>MTCTHSSSSSSTCLLSQASASSSNSSSRSASIIPKLSLDDLSDMFGMYVRKVSESISTRCAFEVCVGVPAGDVRSDPAIPGIGNAEGKMLFNVQSERLPSRIPGGHCVLIVGLSLDPQGLSEGLVLRASVVVYPAYTPRRAHPMILPLWQLPKISLLSVRSRCSSLIESRSITRSSSASSALSDSG</sequence>
<reference evidence="1" key="1">
    <citation type="journal article" date="2021" name="J Fungi (Basel)">
        <title>Virulence traits and population genomics of the black yeast Aureobasidium melanogenum.</title>
        <authorList>
            <person name="Cernosa A."/>
            <person name="Sun X."/>
            <person name="Gostincar C."/>
            <person name="Fang C."/>
            <person name="Gunde-Cimerman N."/>
            <person name="Song Z."/>
        </authorList>
    </citation>
    <scope>NUCLEOTIDE SEQUENCE</scope>
    <source>
        <strain evidence="1">EXF-8016</strain>
    </source>
</reference>
<dbReference type="Proteomes" id="UP000767238">
    <property type="component" value="Unassembled WGS sequence"/>
</dbReference>
<protein>
    <submittedName>
        <fullName evidence="1">Uncharacterized protein</fullName>
    </submittedName>
</protein>
<accession>A0A9P8GPL3</accession>
<evidence type="ECO:0000313" key="2">
    <source>
        <dbReference type="Proteomes" id="UP000767238"/>
    </source>
</evidence>
<evidence type="ECO:0000313" key="1">
    <source>
        <dbReference type="EMBL" id="KAH0237762.1"/>
    </source>
</evidence>
<dbReference type="EMBL" id="JAHFYH010000001">
    <property type="protein sequence ID" value="KAH0237762.1"/>
    <property type="molecule type" value="Genomic_DNA"/>
</dbReference>
<gene>
    <name evidence="1" type="ORF">KCV03_g398</name>
</gene>
<dbReference type="AlphaFoldDB" id="A0A9P8GPL3"/>
<reference evidence="1" key="2">
    <citation type="submission" date="2021-08" db="EMBL/GenBank/DDBJ databases">
        <authorList>
            <person name="Gostincar C."/>
            <person name="Sun X."/>
            <person name="Song Z."/>
            <person name="Gunde-Cimerman N."/>
        </authorList>
    </citation>
    <scope>NUCLEOTIDE SEQUENCE</scope>
    <source>
        <strain evidence="1">EXF-8016</strain>
    </source>
</reference>
<comment type="caution">
    <text evidence="1">The sequence shown here is derived from an EMBL/GenBank/DDBJ whole genome shotgun (WGS) entry which is preliminary data.</text>
</comment>
<feature type="non-terminal residue" evidence="1">
    <location>
        <position position="186"/>
    </location>
</feature>